<reference evidence="2" key="2">
    <citation type="submission" date="2025-09" db="UniProtKB">
        <authorList>
            <consortium name="Ensembl"/>
        </authorList>
    </citation>
    <scope>IDENTIFICATION</scope>
</reference>
<accession>A0A8C9FGP1</accession>
<dbReference type="Ensembl" id="ENSPSTT00000014632.1">
    <property type="protein sequence ID" value="ENSPSTP00000013943.1"/>
    <property type="gene ID" value="ENSPSTG00000009863.1"/>
</dbReference>
<proteinExistence type="predicted"/>
<name>A0A8C9FGP1_PAVCR</name>
<reference evidence="2" key="1">
    <citation type="submission" date="2025-08" db="UniProtKB">
        <authorList>
            <consortium name="Ensembl"/>
        </authorList>
    </citation>
    <scope>IDENTIFICATION</scope>
</reference>
<evidence type="ECO:0000313" key="3">
    <source>
        <dbReference type="Proteomes" id="UP000694428"/>
    </source>
</evidence>
<feature type="compositionally biased region" description="Polar residues" evidence="1">
    <location>
        <begin position="61"/>
        <end position="73"/>
    </location>
</feature>
<keyword evidence="3" id="KW-1185">Reference proteome</keyword>
<evidence type="ECO:0000313" key="2">
    <source>
        <dbReference type="Ensembl" id="ENSPSTP00000013943.1"/>
    </source>
</evidence>
<dbReference type="AlphaFoldDB" id="A0A8C9FGP1"/>
<organism evidence="2 3">
    <name type="scientific">Pavo cristatus</name>
    <name type="common">Indian peafowl</name>
    <name type="synonym">Blue peafowl</name>
    <dbReference type="NCBI Taxonomy" id="9049"/>
    <lineage>
        <taxon>Eukaryota</taxon>
        <taxon>Metazoa</taxon>
        <taxon>Chordata</taxon>
        <taxon>Craniata</taxon>
        <taxon>Vertebrata</taxon>
        <taxon>Euteleostomi</taxon>
        <taxon>Archelosauria</taxon>
        <taxon>Archosauria</taxon>
        <taxon>Dinosauria</taxon>
        <taxon>Saurischia</taxon>
        <taxon>Theropoda</taxon>
        <taxon>Coelurosauria</taxon>
        <taxon>Aves</taxon>
        <taxon>Neognathae</taxon>
        <taxon>Galloanserae</taxon>
        <taxon>Galliformes</taxon>
        <taxon>Phasianidae</taxon>
        <taxon>Phasianinae</taxon>
        <taxon>Pavo</taxon>
    </lineage>
</organism>
<dbReference type="Proteomes" id="UP000694428">
    <property type="component" value="Unplaced"/>
</dbReference>
<sequence length="87" mass="8575">NHCLAPHGPGSAEGMGAAALGEHAACPCAAPGQPRAAAARPRCVPGGGSFWLPSCSAVSGEDSSPYQYASSQRARPKCPSSGAGCEH</sequence>
<protein>
    <submittedName>
        <fullName evidence="2">Uncharacterized protein</fullName>
    </submittedName>
</protein>
<evidence type="ECO:0000256" key="1">
    <source>
        <dbReference type="SAM" id="MobiDB-lite"/>
    </source>
</evidence>
<feature type="region of interest" description="Disordered" evidence="1">
    <location>
        <begin position="60"/>
        <end position="87"/>
    </location>
</feature>